<keyword evidence="9" id="KW-0472">Membrane</keyword>
<dbReference type="Gene3D" id="2.60.120.260">
    <property type="entry name" value="Galactose-binding domain-like"/>
    <property type="match status" value="1"/>
</dbReference>
<dbReference type="SUPFAM" id="SSF49785">
    <property type="entry name" value="Galactose-binding domain-like"/>
    <property type="match status" value="1"/>
</dbReference>
<dbReference type="EMBL" id="JBAMIC010002480">
    <property type="protein sequence ID" value="KAK7089234.1"/>
    <property type="molecule type" value="Genomic_DNA"/>
</dbReference>
<dbReference type="GO" id="GO:0010185">
    <property type="term" value="P:regulation of cellular defense response"/>
    <property type="evidence" value="ECO:0007669"/>
    <property type="project" value="UniProtKB-ARBA"/>
</dbReference>
<name>A0AAN9ALU1_9CAEN</name>
<dbReference type="Pfam" id="PF22633">
    <property type="entry name" value="F5_F8_type_C_2"/>
    <property type="match status" value="1"/>
</dbReference>
<feature type="compositionally biased region" description="Low complexity" evidence="8">
    <location>
        <begin position="360"/>
        <end position="398"/>
    </location>
</feature>
<evidence type="ECO:0000256" key="10">
    <source>
        <dbReference type="SAM" id="SignalP"/>
    </source>
</evidence>
<sequence>MLLFRPHPTSLLLLWVCTFGKQVTSQTGCNCPGGCNLTDVCYTTDCTEKNVAVGKRAESSSLYSNSHPACRAVNGITDSDGDCVETAQNDVNPFWRVDLGQTYTVQHMTIYGRAKWFLRMRGLKMYVDYQLCNTIGYESYYYYSSPGGIPPVRINVQCNTPLTGRHVTLVKNFTGTVDILHYETLSVCEVQVWATPLPTTTSTTTTTTTSTTSMTTTPTTSSTTTPTTRITTSKLPPTTTSTAISNGSTMTRPKEDSPPDTTTVIAGAVGAVVALIIAVIIVVFVVIRKKRRKTPDPEHCATDNTEHPGDNETVVMHDDVMMEESVCAAEDPKTDHDQNEHLKATKPVIAVKPTFVAMNGTNAKNTANGTPTANYNPESSLQSSSSNTTSESETSLNSPDHQETSSSPEAEVVEDEVSLAEDDHVYENREEVHAVFRRSVPHLDSVQIYLVDRLASHQLSQDFKVCR</sequence>
<dbReference type="GO" id="GO:0046872">
    <property type="term" value="F:metal ion binding"/>
    <property type="evidence" value="ECO:0007669"/>
    <property type="project" value="UniProtKB-KW"/>
</dbReference>
<evidence type="ECO:0000256" key="8">
    <source>
        <dbReference type="SAM" id="MobiDB-lite"/>
    </source>
</evidence>
<protein>
    <recommendedName>
        <fullName evidence="11">Fucolectin tachylectin-4 pentraxin-1 domain-containing protein</fullName>
    </recommendedName>
</protein>
<dbReference type="AlphaFoldDB" id="A0AAN9ALU1"/>
<evidence type="ECO:0000313" key="13">
    <source>
        <dbReference type="Proteomes" id="UP001374579"/>
    </source>
</evidence>
<feature type="compositionally biased region" description="Low complexity" evidence="8">
    <location>
        <begin position="199"/>
        <end position="242"/>
    </location>
</feature>
<dbReference type="PANTHER" id="PTHR45713:SF6">
    <property type="entry name" value="F5_8 TYPE C DOMAIN-CONTAINING PROTEIN"/>
    <property type="match status" value="1"/>
</dbReference>
<dbReference type="SMART" id="SM00607">
    <property type="entry name" value="FTP"/>
    <property type="match status" value="1"/>
</dbReference>
<dbReference type="InterPro" id="IPR051941">
    <property type="entry name" value="BG_Antigen-Binding_Lectin"/>
</dbReference>
<dbReference type="Proteomes" id="UP001374579">
    <property type="component" value="Unassembled WGS sequence"/>
</dbReference>
<evidence type="ECO:0000259" key="11">
    <source>
        <dbReference type="SMART" id="SM00607"/>
    </source>
</evidence>
<keyword evidence="9" id="KW-0812">Transmembrane</keyword>
<feature type="region of interest" description="Disordered" evidence="8">
    <location>
        <begin position="291"/>
        <end position="312"/>
    </location>
</feature>
<evidence type="ECO:0000256" key="1">
    <source>
        <dbReference type="ARBA" id="ARBA00002219"/>
    </source>
</evidence>
<evidence type="ECO:0000256" key="6">
    <source>
        <dbReference type="ARBA" id="ARBA00022837"/>
    </source>
</evidence>
<feature type="transmembrane region" description="Helical" evidence="9">
    <location>
        <begin position="264"/>
        <end position="287"/>
    </location>
</feature>
<evidence type="ECO:0000256" key="3">
    <source>
        <dbReference type="ARBA" id="ARBA00011233"/>
    </source>
</evidence>
<evidence type="ECO:0000256" key="9">
    <source>
        <dbReference type="SAM" id="Phobius"/>
    </source>
</evidence>
<evidence type="ECO:0000256" key="4">
    <source>
        <dbReference type="ARBA" id="ARBA00022723"/>
    </source>
</evidence>
<comment type="caution">
    <text evidence="12">The sequence shown here is derived from an EMBL/GenBank/DDBJ whole genome shotgun (WGS) entry which is preliminary data.</text>
</comment>
<feature type="chain" id="PRO_5042978099" description="Fucolectin tachylectin-4 pentraxin-1 domain-containing protein" evidence="10">
    <location>
        <begin position="26"/>
        <end position="467"/>
    </location>
</feature>
<feature type="signal peptide" evidence="10">
    <location>
        <begin position="1"/>
        <end position="25"/>
    </location>
</feature>
<keyword evidence="9" id="KW-1133">Transmembrane helix</keyword>
<evidence type="ECO:0000313" key="12">
    <source>
        <dbReference type="EMBL" id="KAK7089234.1"/>
    </source>
</evidence>
<keyword evidence="5" id="KW-0430">Lectin</keyword>
<organism evidence="12 13">
    <name type="scientific">Littorina saxatilis</name>
    <dbReference type="NCBI Taxonomy" id="31220"/>
    <lineage>
        <taxon>Eukaryota</taxon>
        <taxon>Metazoa</taxon>
        <taxon>Spiralia</taxon>
        <taxon>Lophotrochozoa</taxon>
        <taxon>Mollusca</taxon>
        <taxon>Gastropoda</taxon>
        <taxon>Caenogastropoda</taxon>
        <taxon>Littorinimorpha</taxon>
        <taxon>Littorinoidea</taxon>
        <taxon>Littorinidae</taxon>
        <taxon>Littorina</taxon>
    </lineage>
</organism>
<reference evidence="12 13" key="1">
    <citation type="submission" date="2024-02" db="EMBL/GenBank/DDBJ databases">
        <title>Chromosome-scale genome assembly of the rough periwinkle Littorina saxatilis.</title>
        <authorList>
            <person name="De Jode A."/>
            <person name="Faria R."/>
            <person name="Formenti G."/>
            <person name="Sims Y."/>
            <person name="Smith T.P."/>
            <person name="Tracey A."/>
            <person name="Wood J.M.D."/>
            <person name="Zagrodzka Z.B."/>
            <person name="Johannesson K."/>
            <person name="Butlin R.K."/>
            <person name="Leder E.H."/>
        </authorList>
    </citation>
    <scope>NUCLEOTIDE SEQUENCE [LARGE SCALE GENOMIC DNA]</scope>
    <source>
        <strain evidence="12">Snail1</strain>
        <tissue evidence="12">Muscle</tissue>
    </source>
</reference>
<feature type="non-terminal residue" evidence="12">
    <location>
        <position position="467"/>
    </location>
</feature>
<dbReference type="GO" id="GO:0042806">
    <property type="term" value="F:fucose binding"/>
    <property type="evidence" value="ECO:0007669"/>
    <property type="project" value="UniProtKB-ARBA"/>
</dbReference>
<keyword evidence="6" id="KW-0106">Calcium</keyword>
<gene>
    <name evidence="12" type="ORF">V1264_024635</name>
</gene>
<feature type="domain" description="Fucolectin tachylectin-4 pentraxin-1" evidence="11">
    <location>
        <begin position="48"/>
        <end position="198"/>
    </location>
</feature>
<feature type="region of interest" description="Disordered" evidence="8">
    <location>
        <begin position="360"/>
        <end position="425"/>
    </location>
</feature>
<feature type="compositionally biased region" description="Acidic residues" evidence="8">
    <location>
        <begin position="411"/>
        <end position="420"/>
    </location>
</feature>
<feature type="region of interest" description="Disordered" evidence="8">
    <location>
        <begin position="199"/>
        <end position="260"/>
    </location>
</feature>
<dbReference type="InterPro" id="IPR008979">
    <property type="entry name" value="Galactose-bd-like_sf"/>
</dbReference>
<dbReference type="GO" id="GO:0001868">
    <property type="term" value="P:regulation of complement activation, lectin pathway"/>
    <property type="evidence" value="ECO:0007669"/>
    <property type="project" value="UniProtKB-ARBA"/>
</dbReference>
<keyword evidence="13" id="KW-1185">Reference proteome</keyword>
<comment type="subunit">
    <text evidence="3">Homotrimer.</text>
</comment>
<comment type="similarity">
    <text evidence="2">Belongs to the fucolectin family.</text>
</comment>
<keyword evidence="10" id="KW-0732">Signal</keyword>
<proteinExistence type="inferred from homology"/>
<keyword evidence="4" id="KW-0479">Metal-binding</keyword>
<keyword evidence="7" id="KW-1015">Disulfide bond</keyword>
<accession>A0AAN9ALU1</accession>
<evidence type="ECO:0000256" key="5">
    <source>
        <dbReference type="ARBA" id="ARBA00022734"/>
    </source>
</evidence>
<dbReference type="InterPro" id="IPR006585">
    <property type="entry name" value="FTP1"/>
</dbReference>
<dbReference type="PANTHER" id="PTHR45713">
    <property type="entry name" value="FTP DOMAIN-CONTAINING PROTEIN"/>
    <property type="match status" value="1"/>
</dbReference>
<evidence type="ECO:0000256" key="2">
    <source>
        <dbReference type="ARBA" id="ARBA00010147"/>
    </source>
</evidence>
<evidence type="ECO:0000256" key="7">
    <source>
        <dbReference type="ARBA" id="ARBA00023157"/>
    </source>
</evidence>
<feature type="compositionally biased region" description="Basic and acidic residues" evidence="8">
    <location>
        <begin position="294"/>
        <end position="312"/>
    </location>
</feature>
<comment type="function">
    <text evidence="1">Acts as a defensive agent. Recognizes blood group fucosylated oligosaccharides including A, B, H and Lewis B-type antigens. Does not recognize Lewis A antigen and has low affinity for monovalent haptens.</text>
</comment>